<feature type="signal peptide" evidence="2">
    <location>
        <begin position="1"/>
        <end position="24"/>
    </location>
</feature>
<evidence type="ECO:0000313" key="3">
    <source>
        <dbReference type="EMBL" id="QQQ18986.1"/>
    </source>
</evidence>
<accession>A0ABX7BN70</accession>
<feature type="coiled-coil region" evidence="1">
    <location>
        <begin position="30"/>
        <end position="57"/>
    </location>
</feature>
<keyword evidence="1" id="KW-0175">Coiled coil</keyword>
<dbReference type="EMBL" id="CP067977">
    <property type="protein sequence ID" value="QQQ18986.1"/>
    <property type="molecule type" value="Genomic_DNA"/>
</dbReference>
<dbReference type="InterPro" id="IPR045748">
    <property type="entry name" value="DcaP"/>
</dbReference>
<dbReference type="Proteomes" id="UP000595448">
    <property type="component" value="Chromosome"/>
</dbReference>
<keyword evidence="4" id="KW-1185">Reference proteome</keyword>
<reference evidence="3 4" key="1">
    <citation type="submission" date="2021-01" db="EMBL/GenBank/DDBJ databases">
        <title>Brevundimonas vitis sp. nov., an bacterium isolated from grape (Vitis vinifera).</title>
        <authorList>
            <person name="Jiang L."/>
            <person name="Lee J."/>
        </authorList>
    </citation>
    <scope>NUCLEOTIDE SEQUENCE [LARGE SCALE GENOMIC DNA]</scope>
    <source>
        <strain evidence="3 4">GRTSA-9</strain>
    </source>
</reference>
<dbReference type="SUPFAM" id="SSF56935">
    <property type="entry name" value="Porins"/>
    <property type="match status" value="1"/>
</dbReference>
<dbReference type="Pfam" id="PF19577">
    <property type="entry name" value="DcaP"/>
    <property type="match status" value="1"/>
</dbReference>
<keyword evidence="2" id="KW-0732">Signal</keyword>
<name>A0ABX7BN70_9CAUL</name>
<organism evidence="3 4">
    <name type="scientific">Brevundimonas vitisensis</name>
    <dbReference type="NCBI Taxonomy" id="2800818"/>
    <lineage>
        <taxon>Bacteria</taxon>
        <taxon>Pseudomonadati</taxon>
        <taxon>Pseudomonadota</taxon>
        <taxon>Alphaproteobacteria</taxon>
        <taxon>Caulobacterales</taxon>
        <taxon>Caulobacteraceae</taxon>
        <taxon>Brevundimonas</taxon>
    </lineage>
</organism>
<feature type="chain" id="PRO_5046286616" evidence="2">
    <location>
        <begin position="25"/>
        <end position="451"/>
    </location>
</feature>
<gene>
    <name evidence="3" type="ORF">JIP62_02315</name>
</gene>
<evidence type="ECO:0000313" key="4">
    <source>
        <dbReference type="Proteomes" id="UP000595448"/>
    </source>
</evidence>
<sequence>MTKSHMLGGIAAITLIGLPGAVLAQDAPDVSALEARIAYLEREIDLLRADVTAARAQQATQGQDIIRLDQQVAAAPAPAPAPAPADGFRIGNNTVRYGGFVKADYSISQYSGGDPANGDAQRDFYLPGTIPVGGADEGEATDFNARQTRFWLTTDGVIGGRKVGTRVEFDFQVLPGTGDQRTTSPSNPALRRAFVTIDNWLFGQEWTNFQILSVLPETADYVGPTEGTTFNRQVQVRYTRGPFSIALENPETTVTPFGAASRIVADDNTLPDLTMRYTFTRPWGEAAVSGIVRQLAYETTGVGAIESSTVGWGISAAARVKVGERDDLKFMLTAGEGIGRYVGLNFANDAVLDASGELEAIPLVAGFAAYRHYWRPNWRSSLIYAFQNVDNDPALLALSTNAAAQSVRANLIWSPVPSFDVGSELSFGERELESGATGDVTRLTFFAKYGF</sequence>
<evidence type="ECO:0000256" key="2">
    <source>
        <dbReference type="SAM" id="SignalP"/>
    </source>
</evidence>
<evidence type="ECO:0000256" key="1">
    <source>
        <dbReference type="SAM" id="Coils"/>
    </source>
</evidence>
<protein>
    <submittedName>
        <fullName evidence="3">Porin</fullName>
    </submittedName>
</protein>
<proteinExistence type="predicted"/>
<dbReference type="RefSeq" id="WP_201103340.1">
    <property type="nucleotide sequence ID" value="NZ_CP067977.1"/>
</dbReference>